<evidence type="ECO:0000256" key="1">
    <source>
        <dbReference type="ARBA" id="ARBA00023125"/>
    </source>
</evidence>
<dbReference type="InterPro" id="IPR050109">
    <property type="entry name" value="HTH-type_TetR-like_transc_reg"/>
</dbReference>
<proteinExistence type="predicted"/>
<evidence type="ECO:0000256" key="2">
    <source>
        <dbReference type="PROSITE-ProRule" id="PRU00335"/>
    </source>
</evidence>
<dbReference type="PRINTS" id="PR00455">
    <property type="entry name" value="HTHTETR"/>
</dbReference>
<accession>A0A1H5XNE5</accession>
<dbReference type="RefSeq" id="WP_103910230.1">
    <property type="nucleotide sequence ID" value="NZ_FNUZ01000002.1"/>
</dbReference>
<feature type="domain" description="HTH tetR-type" evidence="3">
    <location>
        <begin position="7"/>
        <end position="67"/>
    </location>
</feature>
<keyword evidence="1 2" id="KW-0238">DNA-binding</keyword>
<organism evidence="4 5">
    <name type="scientific">Thalassococcus halodurans</name>
    <dbReference type="NCBI Taxonomy" id="373675"/>
    <lineage>
        <taxon>Bacteria</taxon>
        <taxon>Pseudomonadati</taxon>
        <taxon>Pseudomonadota</taxon>
        <taxon>Alphaproteobacteria</taxon>
        <taxon>Rhodobacterales</taxon>
        <taxon>Roseobacteraceae</taxon>
        <taxon>Thalassococcus</taxon>
    </lineage>
</organism>
<dbReference type="PANTHER" id="PTHR30055">
    <property type="entry name" value="HTH-TYPE TRANSCRIPTIONAL REGULATOR RUTR"/>
    <property type="match status" value="1"/>
</dbReference>
<sequence>MRDDKKQDKHEAITTAAYALLADKGYAGASMLSIAKAAKASNETLYRWYGDKRGLFEAMARDNAQGIRHRLEQALSDDQDAMQALEQIAPLLLSMLLDDRAISLNRAAAADPSGELGAAISAGGRDEIVPLIRSLISRLAIKDTDGLNPTDLFVTLLVGDLQIKRAIGALPQLSQEQVTQRAREALISFRKLVGLA</sequence>
<protein>
    <submittedName>
        <fullName evidence="4">Transcriptional regulator, TetR family</fullName>
    </submittedName>
</protein>
<dbReference type="PANTHER" id="PTHR30055:SF146">
    <property type="entry name" value="HTH-TYPE TRANSCRIPTIONAL DUAL REGULATOR CECR"/>
    <property type="match status" value="1"/>
</dbReference>
<dbReference type="Pfam" id="PF00440">
    <property type="entry name" value="TetR_N"/>
    <property type="match status" value="1"/>
</dbReference>
<dbReference type="InterPro" id="IPR001647">
    <property type="entry name" value="HTH_TetR"/>
</dbReference>
<dbReference type="Proteomes" id="UP000236752">
    <property type="component" value="Unassembled WGS sequence"/>
</dbReference>
<evidence type="ECO:0000259" key="3">
    <source>
        <dbReference type="PROSITE" id="PS50977"/>
    </source>
</evidence>
<dbReference type="InterPro" id="IPR009057">
    <property type="entry name" value="Homeodomain-like_sf"/>
</dbReference>
<evidence type="ECO:0000313" key="4">
    <source>
        <dbReference type="EMBL" id="SEG13258.1"/>
    </source>
</evidence>
<keyword evidence="5" id="KW-1185">Reference proteome</keyword>
<dbReference type="GO" id="GO:0000976">
    <property type="term" value="F:transcription cis-regulatory region binding"/>
    <property type="evidence" value="ECO:0007669"/>
    <property type="project" value="TreeGrafter"/>
</dbReference>
<dbReference type="GO" id="GO:0003700">
    <property type="term" value="F:DNA-binding transcription factor activity"/>
    <property type="evidence" value="ECO:0007669"/>
    <property type="project" value="TreeGrafter"/>
</dbReference>
<dbReference type="EMBL" id="FNUZ01000002">
    <property type="protein sequence ID" value="SEG13258.1"/>
    <property type="molecule type" value="Genomic_DNA"/>
</dbReference>
<reference evidence="4 5" key="1">
    <citation type="submission" date="2016-10" db="EMBL/GenBank/DDBJ databases">
        <authorList>
            <person name="de Groot N.N."/>
        </authorList>
    </citation>
    <scope>NUCLEOTIDE SEQUENCE [LARGE SCALE GENOMIC DNA]</scope>
    <source>
        <strain evidence="4 5">DSM 26915</strain>
    </source>
</reference>
<dbReference type="PROSITE" id="PS50977">
    <property type="entry name" value="HTH_TETR_2"/>
    <property type="match status" value="1"/>
</dbReference>
<name>A0A1H5XNE5_9RHOB</name>
<feature type="DNA-binding region" description="H-T-H motif" evidence="2">
    <location>
        <begin position="30"/>
        <end position="49"/>
    </location>
</feature>
<gene>
    <name evidence="4" type="ORF">SAMN04488045_1958</name>
</gene>
<evidence type="ECO:0000313" key="5">
    <source>
        <dbReference type="Proteomes" id="UP000236752"/>
    </source>
</evidence>
<dbReference type="OrthoDB" id="7914379at2"/>
<dbReference type="SUPFAM" id="SSF46689">
    <property type="entry name" value="Homeodomain-like"/>
    <property type="match status" value="1"/>
</dbReference>
<dbReference type="Gene3D" id="1.10.10.60">
    <property type="entry name" value="Homeodomain-like"/>
    <property type="match status" value="1"/>
</dbReference>
<dbReference type="Gene3D" id="1.10.357.10">
    <property type="entry name" value="Tetracycline Repressor, domain 2"/>
    <property type="match status" value="1"/>
</dbReference>
<dbReference type="AlphaFoldDB" id="A0A1H5XNE5"/>